<keyword evidence="3 7" id="KW-0206">Cytoskeleton</keyword>
<evidence type="ECO:0000256" key="1">
    <source>
        <dbReference type="ARBA" id="ARBA00004245"/>
    </source>
</evidence>
<evidence type="ECO:0000259" key="10">
    <source>
        <dbReference type="PROSITE" id="PS50202"/>
    </source>
</evidence>
<dbReference type="SUPFAM" id="SSF49354">
    <property type="entry name" value="PapD-like"/>
    <property type="match status" value="1"/>
</dbReference>
<name>A0A9P1IHM3_9PELO</name>
<dbReference type="AlphaFoldDB" id="A0A9P1IHM3"/>
<dbReference type="PROSITE" id="PS50202">
    <property type="entry name" value="MSP"/>
    <property type="match status" value="1"/>
</dbReference>
<accession>A0A9P1IHM3</accession>
<dbReference type="PANTHER" id="PTHR22920:SF21">
    <property type="entry name" value="MAJOR SPERM PROTEIN"/>
    <property type="match status" value="1"/>
</dbReference>
<keyword evidence="9" id="KW-1133">Transmembrane helix</keyword>
<evidence type="ECO:0000256" key="9">
    <source>
        <dbReference type="SAM" id="Phobius"/>
    </source>
</evidence>
<dbReference type="InterPro" id="IPR008962">
    <property type="entry name" value="PapD-like_sf"/>
</dbReference>
<feature type="region of interest" description="Disordered" evidence="8">
    <location>
        <begin position="143"/>
        <end position="207"/>
    </location>
</feature>
<reference evidence="11" key="1">
    <citation type="submission" date="2022-11" db="EMBL/GenBank/DDBJ databases">
        <authorList>
            <person name="Kikuchi T."/>
        </authorList>
    </citation>
    <scope>NUCLEOTIDE SEQUENCE</scope>
    <source>
        <strain evidence="11">PS1010</strain>
    </source>
</reference>
<gene>
    <name evidence="11" type="ORF">CAMP_LOCUS7827</name>
</gene>
<keyword evidence="9" id="KW-0472">Membrane</keyword>
<sequence length="348" mass="39938">MDEVSINWINERINDKKHFTARWLENFSNSTGKSPDLLAKVIGGVLFLLLALADKQGYLITNSILVVIPFLLIFVYPNEKPTDLSLYIYFTVFGFLTVFDRNFEHIPLYYVIKLIILLLFYLPPFNLAEIVDEQIKKLVNNNEEENKEKKKETTKSRRSLRKEAPAPASQSEPQQLVTPAPPSSSEPKSGTNFKPGENPMASESFYNLNSEPDGFNSKLVGPENNLHDLVFFPINALVFNAPFDFENLTYHIKIRNNSHHRIAYAIKGNAVPRVLCSPPTGIFELKETKIIAVTVQKFEWNCADFENDRIAIDYVILPDNVKDKQFSIKMFQNCDSKRRKNIKILYNP</sequence>
<dbReference type="Pfam" id="PF00635">
    <property type="entry name" value="Motile_Sperm"/>
    <property type="match status" value="1"/>
</dbReference>
<feature type="compositionally biased region" description="Polar residues" evidence="8">
    <location>
        <begin position="168"/>
        <end position="178"/>
    </location>
</feature>
<evidence type="ECO:0000256" key="4">
    <source>
        <dbReference type="ARBA" id="ARBA00023273"/>
    </source>
</evidence>
<dbReference type="InterPro" id="IPR051155">
    <property type="entry name" value="Nematode_MSP"/>
</dbReference>
<evidence type="ECO:0000313" key="12">
    <source>
        <dbReference type="Proteomes" id="UP001152747"/>
    </source>
</evidence>
<comment type="subcellular location">
    <subcellularLocation>
        <location evidence="6">Cell projection</location>
        <location evidence="6">Pseudopodium</location>
    </subcellularLocation>
    <subcellularLocation>
        <location evidence="1">Cytoplasm</location>
        <location evidence="1">Cytoskeleton</location>
    </subcellularLocation>
</comment>
<organism evidence="11 12">
    <name type="scientific">Caenorhabditis angaria</name>
    <dbReference type="NCBI Taxonomy" id="860376"/>
    <lineage>
        <taxon>Eukaryota</taxon>
        <taxon>Metazoa</taxon>
        <taxon>Ecdysozoa</taxon>
        <taxon>Nematoda</taxon>
        <taxon>Chromadorea</taxon>
        <taxon>Rhabditida</taxon>
        <taxon>Rhabditina</taxon>
        <taxon>Rhabditomorpha</taxon>
        <taxon>Rhabditoidea</taxon>
        <taxon>Rhabditidae</taxon>
        <taxon>Peloderinae</taxon>
        <taxon>Caenorhabditis</taxon>
    </lineage>
</organism>
<keyword evidence="12" id="KW-1185">Reference proteome</keyword>
<evidence type="ECO:0000256" key="5">
    <source>
        <dbReference type="ARBA" id="ARBA00037744"/>
    </source>
</evidence>
<dbReference type="GO" id="GO:0005856">
    <property type="term" value="C:cytoskeleton"/>
    <property type="evidence" value="ECO:0007669"/>
    <property type="project" value="UniProtKB-SubCell"/>
</dbReference>
<keyword evidence="9" id="KW-0812">Transmembrane</keyword>
<dbReference type="InterPro" id="IPR004345">
    <property type="entry name" value="TB2_DP1_HVA22"/>
</dbReference>
<feature type="domain" description="MSP" evidence="10">
    <location>
        <begin position="228"/>
        <end position="347"/>
    </location>
</feature>
<keyword evidence="2" id="KW-0963">Cytoplasm</keyword>
<dbReference type="Gene3D" id="2.60.40.10">
    <property type="entry name" value="Immunoglobulins"/>
    <property type="match status" value="1"/>
</dbReference>
<dbReference type="EMBL" id="CANHGI010000003">
    <property type="protein sequence ID" value="CAI5445190.1"/>
    <property type="molecule type" value="Genomic_DNA"/>
</dbReference>
<dbReference type="InterPro" id="IPR000535">
    <property type="entry name" value="MSP_dom"/>
</dbReference>
<dbReference type="Pfam" id="PF03134">
    <property type="entry name" value="TB2_DP1_HVA22"/>
    <property type="match status" value="1"/>
</dbReference>
<dbReference type="OrthoDB" id="5784816at2759"/>
<evidence type="ECO:0000256" key="3">
    <source>
        <dbReference type="ARBA" id="ARBA00023212"/>
    </source>
</evidence>
<evidence type="ECO:0000256" key="2">
    <source>
        <dbReference type="ARBA" id="ARBA00022490"/>
    </source>
</evidence>
<evidence type="ECO:0000313" key="11">
    <source>
        <dbReference type="EMBL" id="CAI5445190.1"/>
    </source>
</evidence>
<comment type="function">
    <text evidence="5 7">Central component in molecular interactions underlying sperm crawling. Forms an extensive filament system that extends from sperm villipoda, along the leading edge of the pseudopod.</text>
</comment>
<comment type="caution">
    <text evidence="11">The sequence shown here is derived from an EMBL/GenBank/DDBJ whole genome shotgun (WGS) entry which is preliminary data.</text>
</comment>
<feature type="transmembrane region" description="Helical" evidence="9">
    <location>
        <begin position="109"/>
        <end position="128"/>
    </location>
</feature>
<dbReference type="InterPro" id="IPR013783">
    <property type="entry name" value="Ig-like_fold"/>
</dbReference>
<protein>
    <recommendedName>
        <fullName evidence="7">Major sperm protein</fullName>
    </recommendedName>
</protein>
<evidence type="ECO:0000256" key="7">
    <source>
        <dbReference type="RuleBase" id="RU003425"/>
    </source>
</evidence>
<keyword evidence="4" id="KW-0966">Cell projection</keyword>
<feature type="transmembrane region" description="Helical" evidence="9">
    <location>
        <begin position="37"/>
        <end position="53"/>
    </location>
</feature>
<evidence type="ECO:0000256" key="6">
    <source>
        <dbReference type="ARBA" id="ARBA00037818"/>
    </source>
</evidence>
<dbReference type="Proteomes" id="UP001152747">
    <property type="component" value="Unassembled WGS sequence"/>
</dbReference>
<evidence type="ECO:0000256" key="8">
    <source>
        <dbReference type="SAM" id="MobiDB-lite"/>
    </source>
</evidence>
<feature type="transmembrane region" description="Helical" evidence="9">
    <location>
        <begin position="59"/>
        <end position="77"/>
    </location>
</feature>
<feature type="compositionally biased region" description="Basic and acidic residues" evidence="8">
    <location>
        <begin position="144"/>
        <end position="155"/>
    </location>
</feature>
<feature type="transmembrane region" description="Helical" evidence="9">
    <location>
        <begin position="84"/>
        <end position="103"/>
    </location>
</feature>
<dbReference type="PANTHER" id="PTHR22920">
    <property type="entry name" value="MAJOR SPERM PROTEIN"/>
    <property type="match status" value="1"/>
</dbReference>
<proteinExistence type="predicted"/>
<dbReference type="GO" id="GO:0031143">
    <property type="term" value="C:pseudopodium"/>
    <property type="evidence" value="ECO:0007669"/>
    <property type="project" value="UniProtKB-SubCell"/>
</dbReference>